<dbReference type="InterPro" id="IPR051269">
    <property type="entry name" value="Fe-S_cluster_ET"/>
</dbReference>
<name>A0A1H6IWF4_9EURY</name>
<evidence type="ECO:0000256" key="4">
    <source>
        <dbReference type="ARBA" id="ARBA00023004"/>
    </source>
</evidence>
<sequence length="98" mass="10772">MKVVFDRDTCIGMYQCVEEWDRFEENMDDGKADLVGGNAVADDDERAGEMGATQEAIESGEVLEVTVPEGEEFDAEMSARVCPVDAIAVYDDDGERIV</sequence>
<dbReference type="OrthoDB" id="5583at2157"/>
<protein>
    <submittedName>
        <fullName evidence="6">Ferredoxin</fullName>
    </submittedName>
</protein>
<keyword evidence="2" id="KW-0479">Metal-binding</keyword>
<gene>
    <name evidence="6" type="ORF">SAMN05192561_103277</name>
</gene>
<keyword evidence="4" id="KW-0408">Iron</keyword>
<dbReference type="PANTHER" id="PTHR36923">
    <property type="entry name" value="FERREDOXIN"/>
    <property type="match status" value="1"/>
</dbReference>
<dbReference type="GO" id="GO:0046872">
    <property type="term" value="F:metal ion binding"/>
    <property type="evidence" value="ECO:0007669"/>
    <property type="project" value="UniProtKB-KW"/>
</dbReference>
<dbReference type="AlphaFoldDB" id="A0A1H6IWF4"/>
<dbReference type="RefSeq" id="WP_092816828.1">
    <property type="nucleotide sequence ID" value="NZ_FNWU01000003.1"/>
</dbReference>
<keyword evidence="7" id="KW-1185">Reference proteome</keyword>
<dbReference type="GO" id="GO:0051536">
    <property type="term" value="F:iron-sulfur cluster binding"/>
    <property type="evidence" value="ECO:0007669"/>
    <property type="project" value="UniProtKB-KW"/>
</dbReference>
<keyword evidence="5" id="KW-0411">Iron-sulfur</keyword>
<accession>A0A1H6IWF4</accession>
<dbReference type="PANTHER" id="PTHR36923:SF3">
    <property type="entry name" value="FERREDOXIN"/>
    <property type="match status" value="1"/>
</dbReference>
<evidence type="ECO:0000256" key="2">
    <source>
        <dbReference type="ARBA" id="ARBA00022723"/>
    </source>
</evidence>
<proteinExistence type="predicted"/>
<keyword evidence="1" id="KW-0813">Transport</keyword>
<dbReference type="Pfam" id="PF13459">
    <property type="entry name" value="Fer4_15"/>
    <property type="match status" value="1"/>
</dbReference>
<keyword evidence="3" id="KW-0249">Electron transport</keyword>
<dbReference type="STRING" id="1267564.SAMN05192561_103277"/>
<evidence type="ECO:0000313" key="6">
    <source>
        <dbReference type="EMBL" id="SEH50799.1"/>
    </source>
</evidence>
<evidence type="ECO:0000256" key="5">
    <source>
        <dbReference type="ARBA" id="ARBA00023014"/>
    </source>
</evidence>
<evidence type="ECO:0000256" key="1">
    <source>
        <dbReference type="ARBA" id="ARBA00022448"/>
    </source>
</evidence>
<dbReference type="Gene3D" id="3.30.70.20">
    <property type="match status" value="1"/>
</dbReference>
<reference evidence="6 7" key="1">
    <citation type="submission" date="2016-10" db="EMBL/GenBank/DDBJ databases">
        <authorList>
            <person name="de Groot N.N."/>
        </authorList>
    </citation>
    <scope>NUCLEOTIDE SEQUENCE [LARGE SCALE GENOMIC DNA]</scope>
    <source>
        <strain evidence="6 7">IBRC-M10418</strain>
    </source>
</reference>
<evidence type="ECO:0000313" key="7">
    <source>
        <dbReference type="Proteomes" id="UP000199215"/>
    </source>
</evidence>
<dbReference type="Proteomes" id="UP000199215">
    <property type="component" value="Unassembled WGS sequence"/>
</dbReference>
<dbReference type="SUPFAM" id="SSF54862">
    <property type="entry name" value="4Fe-4S ferredoxins"/>
    <property type="match status" value="1"/>
</dbReference>
<dbReference type="EMBL" id="FNWU01000003">
    <property type="protein sequence ID" value="SEH50799.1"/>
    <property type="molecule type" value="Genomic_DNA"/>
</dbReference>
<organism evidence="6 7">
    <name type="scientific">Halopenitus malekzadehii</name>
    <dbReference type="NCBI Taxonomy" id="1267564"/>
    <lineage>
        <taxon>Archaea</taxon>
        <taxon>Methanobacteriati</taxon>
        <taxon>Methanobacteriota</taxon>
        <taxon>Stenosarchaea group</taxon>
        <taxon>Halobacteria</taxon>
        <taxon>Halobacteriales</taxon>
        <taxon>Haloferacaceae</taxon>
        <taxon>Halopenitus</taxon>
    </lineage>
</organism>
<evidence type="ECO:0000256" key="3">
    <source>
        <dbReference type="ARBA" id="ARBA00022982"/>
    </source>
</evidence>